<gene>
    <name evidence="1" type="ORF">KL86APRO_12544</name>
</gene>
<protein>
    <submittedName>
        <fullName evidence="1">Mu-like prophage protein gp16</fullName>
    </submittedName>
</protein>
<sequence>MGVTPERRRLIAAVHAAAKAHGLDEETYRDKIELVVGAGTRSASACSDAELRRVLDAINGAKSPSAYRAESPTARKARALWISAYNLGLIADASEGALRAWVARQNGVDDLAWVRPSKADAVITALKQMAKQRAGVDWSAYPDPRLCVLAAQWRLLVAAGEAPAESLDALISDISAETLNRLLADLGRRIRARTR</sequence>
<dbReference type="InterPro" id="IPR009363">
    <property type="entry name" value="Phage_Mu_Gp16"/>
</dbReference>
<proteinExistence type="predicted"/>
<dbReference type="EMBL" id="FLUO01000001">
    <property type="protein sequence ID" value="SBW09218.1"/>
    <property type="molecule type" value="Genomic_DNA"/>
</dbReference>
<accession>A0A212KC87</accession>
<name>A0A212KC87_9PROT</name>
<dbReference type="Pfam" id="PF06252">
    <property type="entry name" value="GemA"/>
    <property type="match status" value="1"/>
</dbReference>
<reference evidence="1" key="1">
    <citation type="submission" date="2016-04" db="EMBL/GenBank/DDBJ databases">
        <authorList>
            <person name="Evans L.H."/>
            <person name="Alamgir A."/>
            <person name="Owens N."/>
            <person name="Weber N.D."/>
            <person name="Virtaneva K."/>
            <person name="Barbian K."/>
            <person name="Babar A."/>
            <person name="Rosenke K."/>
        </authorList>
    </citation>
    <scope>NUCLEOTIDE SEQUENCE</scope>
    <source>
        <strain evidence="1">86</strain>
    </source>
</reference>
<organism evidence="1">
    <name type="scientific">uncultured Alphaproteobacteria bacterium</name>
    <dbReference type="NCBI Taxonomy" id="91750"/>
    <lineage>
        <taxon>Bacteria</taxon>
        <taxon>Pseudomonadati</taxon>
        <taxon>Pseudomonadota</taxon>
        <taxon>Alphaproteobacteria</taxon>
        <taxon>environmental samples</taxon>
    </lineage>
</organism>
<evidence type="ECO:0000313" key="1">
    <source>
        <dbReference type="EMBL" id="SBW09218.1"/>
    </source>
</evidence>
<dbReference type="AlphaFoldDB" id="A0A212KC87"/>